<comment type="caution">
    <text evidence="2">The sequence shown here is derived from an EMBL/GenBank/DDBJ whole genome shotgun (WGS) entry which is preliminary data.</text>
</comment>
<dbReference type="AlphaFoldDB" id="A0A8H1LGJ3"/>
<protein>
    <recommendedName>
        <fullName evidence="4">Serine/threonine protein kinase</fullName>
    </recommendedName>
</protein>
<organism evidence="2 3">
    <name type="scientific">Streptomyces albus</name>
    <dbReference type="NCBI Taxonomy" id="1888"/>
    <lineage>
        <taxon>Bacteria</taxon>
        <taxon>Bacillati</taxon>
        <taxon>Actinomycetota</taxon>
        <taxon>Actinomycetes</taxon>
        <taxon>Kitasatosporales</taxon>
        <taxon>Streptomycetaceae</taxon>
        <taxon>Streptomyces</taxon>
    </lineage>
</organism>
<name>A0A8H1LGJ3_9ACTN</name>
<feature type="region of interest" description="Disordered" evidence="1">
    <location>
        <begin position="265"/>
        <end position="287"/>
    </location>
</feature>
<reference evidence="2 3" key="1">
    <citation type="submission" date="2018-10" db="EMBL/GenBank/DDBJ databases">
        <title>Isolation of pseudouridimycin from Streptomyces albus DSM 40763.</title>
        <authorList>
            <person name="Rosenqvist P."/>
            <person name="Metsae-Ketelae M."/>
            <person name="Virta P."/>
        </authorList>
    </citation>
    <scope>NUCLEOTIDE SEQUENCE [LARGE SCALE GENOMIC DNA]</scope>
    <source>
        <strain evidence="2 3">DSM 40763</strain>
    </source>
</reference>
<sequence length="287" mass="31524">MWSLTLQFSGWWAEDPARPTVRSTSRQRPERCEIAEDGSAVIRYDANRDVLTFVPVDGGGEPGEEGAAVVTARRGHWCLTNLHAEDSCFVENMEGGGGEFIKVPPRRRDTPIPFELARLVLAVPRGAGLVNIFGPEPPYLATAANADSAALPARVTNWPRLDERALYFRVLVALCEPQLRGGPPGAVPTVGEVIERLNGGCRPVGMTRAAVNHHIEYLANEKLRVAEWAGLTEGKRSYWKREAVVALVLRAGLVGERHLRLLPPRRVTAGQRPAPPPAPVRRPPLRR</sequence>
<accession>A0A8H1LGJ3</accession>
<evidence type="ECO:0000313" key="2">
    <source>
        <dbReference type="EMBL" id="TGG86066.1"/>
    </source>
</evidence>
<evidence type="ECO:0000313" key="3">
    <source>
        <dbReference type="Proteomes" id="UP000298111"/>
    </source>
</evidence>
<dbReference type="RefSeq" id="WP_078845634.1">
    <property type="nucleotide sequence ID" value="NZ_JBIRJE010000004.1"/>
</dbReference>
<feature type="compositionally biased region" description="Pro residues" evidence="1">
    <location>
        <begin position="273"/>
        <end position="287"/>
    </location>
</feature>
<evidence type="ECO:0000256" key="1">
    <source>
        <dbReference type="SAM" id="MobiDB-lite"/>
    </source>
</evidence>
<proteinExistence type="predicted"/>
<dbReference type="Proteomes" id="UP000298111">
    <property type="component" value="Unassembled WGS sequence"/>
</dbReference>
<evidence type="ECO:0008006" key="4">
    <source>
        <dbReference type="Google" id="ProtNLM"/>
    </source>
</evidence>
<dbReference type="EMBL" id="RCIY01000040">
    <property type="protein sequence ID" value="TGG86066.1"/>
    <property type="molecule type" value="Genomic_DNA"/>
</dbReference>
<gene>
    <name evidence="2" type="ORF">D8771_06520</name>
</gene>